<gene>
    <name evidence="12" type="ORF">CKF59_05755</name>
</gene>
<evidence type="ECO:0000259" key="10">
    <source>
        <dbReference type="PROSITE" id="PS50893"/>
    </source>
</evidence>
<reference evidence="12 13" key="1">
    <citation type="submission" date="2017-08" db="EMBL/GenBank/DDBJ databases">
        <title>Reclassification of Bisgaard taxon 37 and 44.</title>
        <authorList>
            <person name="Christensen H."/>
        </authorList>
    </citation>
    <scope>NUCLEOTIDE SEQUENCE [LARGE SCALE GENOMIC DNA]</scope>
    <source>
        <strain evidence="12 13">EEAB3T1</strain>
    </source>
</reference>
<proteinExistence type="predicted"/>
<evidence type="ECO:0000259" key="11">
    <source>
        <dbReference type="PROSITE" id="PS50929"/>
    </source>
</evidence>
<keyword evidence="6 9" id="KW-1133">Transmembrane helix</keyword>
<dbReference type="Proteomes" id="UP000265964">
    <property type="component" value="Unassembled WGS sequence"/>
</dbReference>
<evidence type="ECO:0000313" key="13">
    <source>
        <dbReference type="Proteomes" id="UP000265964"/>
    </source>
</evidence>
<dbReference type="Pfam" id="PF06472">
    <property type="entry name" value="ABC_membrane_2"/>
    <property type="match status" value="1"/>
</dbReference>
<dbReference type="AlphaFoldDB" id="A0A3A1YAM6"/>
<feature type="domain" description="ABC transmembrane type-1" evidence="11">
    <location>
        <begin position="31"/>
        <end position="331"/>
    </location>
</feature>
<dbReference type="RefSeq" id="WP_119535006.1">
    <property type="nucleotide sequence ID" value="NZ_NRJF01000171.1"/>
</dbReference>
<keyword evidence="5" id="KW-0067">ATP-binding</keyword>
<keyword evidence="4" id="KW-0547">Nucleotide-binding</keyword>
<feature type="transmembrane region" description="Helical" evidence="9">
    <location>
        <begin position="24"/>
        <end position="47"/>
    </location>
</feature>
<dbReference type="InterPro" id="IPR017871">
    <property type="entry name" value="ABC_transporter-like_CS"/>
</dbReference>
<keyword evidence="7 9" id="KW-0472">Membrane</keyword>
<evidence type="ECO:0000256" key="6">
    <source>
        <dbReference type="ARBA" id="ARBA00022989"/>
    </source>
</evidence>
<dbReference type="Pfam" id="PF00005">
    <property type="entry name" value="ABC_tran"/>
    <property type="match status" value="1"/>
</dbReference>
<feature type="transmembrane region" description="Helical" evidence="9">
    <location>
        <begin position="156"/>
        <end position="178"/>
    </location>
</feature>
<dbReference type="OrthoDB" id="9810134at2"/>
<keyword evidence="13" id="KW-1185">Reference proteome</keyword>
<dbReference type="PANTHER" id="PTHR11384">
    <property type="entry name" value="ATP-BINDING CASSETTE, SUB-FAMILY D MEMBER"/>
    <property type="match status" value="1"/>
</dbReference>
<dbReference type="SUPFAM" id="SSF52540">
    <property type="entry name" value="P-loop containing nucleoside triphosphate hydrolases"/>
    <property type="match status" value="1"/>
</dbReference>
<sequence length="583" mass="66996">MQTLKYFCQLSKYFWWGKGAWRRWLLFASTLLMSIIIVQVSVYVTLWNKDFYDALANLEKDLIWQLVGQYFIYMSIIIGCVVLGSFLRKKLMFWWREELTHKLENLWLANHNHYRLQQDLPQEQQFIDNPDQRIAEDVMLLCSYTIDLVRGLFMNIFRLVSFVSILWLMSSVVTFTIAGIDWQITGYLVWVALLYASLCSLIMHAVGYKLQGLNVQQQHLEANYRGQLVRLQESSEAIALYQGEANELKRLNQQFNQIKDNWASLIWREVKVETFSATSLRITLFIPLLATLPMYLSGQMTFGAMMQARSAFANVQDGFNWFVDSYKTIIKWAAVVQRLGTFHQRLLVLSASEQEKKGLQRRTQEEQEKKQQFKFVAANIATSSLPRIEVKQVEIRKEQTSLLKGVSFTLSQLGWYQLQGNSGLGKTSLLRCLAGIKPASQGEIQVQATSVLFIPQKPYLFQASLQEVLSYPQVELISKETCKQLLQRVGLASLIPQLEQVKAWQQVLSGGEQQRLSLARVLHLQPQVLILDEATNQLDGSSALALMQELKQSLSQSLVLLTTHQPEIANLCEQQINLAQFKA</sequence>
<keyword evidence="8" id="KW-0175">Coiled coil</keyword>
<dbReference type="PANTHER" id="PTHR11384:SF59">
    <property type="entry name" value="LYSOSOMAL COBALAMIN TRANSPORTER ABCD4"/>
    <property type="match status" value="1"/>
</dbReference>
<feature type="transmembrane region" description="Helical" evidence="9">
    <location>
        <begin position="278"/>
        <end position="296"/>
    </location>
</feature>
<dbReference type="InterPro" id="IPR011527">
    <property type="entry name" value="ABC1_TM_dom"/>
</dbReference>
<dbReference type="PROSITE" id="PS50893">
    <property type="entry name" value="ABC_TRANSPORTER_2"/>
    <property type="match status" value="1"/>
</dbReference>
<dbReference type="InterPro" id="IPR003439">
    <property type="entry name" value="ABC_transporter-like_ATP-bd"/>
</dbReference>
<dbReference type="InterPro" id="IPR003593">
    <property type="entry name" value="AAA+_ATPase"/>
</dbReference>
<dbReference type="PROSITE" id="PS50929">
    <property type="entry name" value="ABC_TM1F"/>
    <property type="match status" value="1"/>
</dbReference>
<organism evidence="12 13">
    <name type="scientific">Psittacicella gerlachiana</name>
    <dbReference type="NCBI Taxonomy" id="2028574"/>
    <lineage>
        <taxon>Bacteria</taxon>
        <taxon>Pseudomonadati</taxon>
        <taxon>Pseudomonadota</taxon>
        <taxon>Gammaproteobacteria</taxon>
        <taxon>Pasteurellales</taxon>
        <taxon>Psittacicellaceae</taxon>
        <taxon>Psittacicella</taxon>
    </lineage>
</organism>
<keyword evidence="3 9" id="KW-0812">Transmembrane</keyword>
<feature type="transmembrane region" description="Helical" evidence="9">
    <location>
        <begin position="67"/>
        <end position="87"/>
    </location>
</feature>
<dbReference type="SUPFAM" id="SSF90123">
    <property type="entry name" value="ABC transporter transmembrane region"/>
    <property type="match status" value="1"/>
</dbReference>
<evidence type="ECO:0000256" key="1">
    <source>
        <dbReference type="ARBA" id="ARBA00004651"/>
    </source>
</evidence>
<feature type="coiled-coil region" evidence="8">
    <location>
        <begin position="231"/>
        <end position="261"/>
    </location>
</feature>
<dbReference type="InterPro" id="IPR027417">
    <property type="entry name" value="P-loop_NTPase"/>
</dbReference>
<feature type="domain" description="ABC transporter" evidence="10">
    <location>
        <begin position="388"/>
        <end position="583"/>
    </location>
</feature>
<name>A0A3A1YAM6_9GAMM</name>
<dbReference type="InterPro" id="IPR036640">
    <property type="entry name" value="ABC1_TM_sf"/>
</dbReference>
<evidence type="ECO:0000256" key="2">
    <source>
        <dbReference type="ARBA" id="ARBA00022448"/>
    </source>
</evidence>
<accession>A0A3A1YAM6</accession>
<comment type="caution">
    <text evidence="12">The sequence shown here is derived from an EMBL/GenBank/DDBJ whole genome shotgun (WGS) entry which is preliminary data.</text>
</comment>
<dbReference type="InterPro" id="IPR050835">
    <property type="entry name" value="ABC_transporter_sub-D"/>
</dbReference>
<dbReference type="GO" id="GO:0140359">
    <property type="term" value="F:ABC-type transporter activity"/>
    <property type="evidence" value="ECO:0007669"/>
    <property type="project" value="InterPro"/>
</dbReference>
<dbReference type="SMART" id="SM00382">
    <property type="entry name" value="AAA"/>
    <property type="match status" value="1"/>
</dbReference>
<dbReference type="PROSITE" id="PS00211">
    <property type="entry name" value="ABC_TRANSPORTER_1"/>
    <property type="match status" value="1"/>
</dbReference>
<evidence type="ECO:0000256" key="4">
    <source>
        <dbReference type="ARBA" id="ARBA00022741"/>
    </source>
</evidence>
<dbReference type="Gene3D" id="3.40.50.300">
    <property type="entry name" value="P-loop containing nucleotide triphosphate hydrolases"/>
    <property type="match status" value="1"/>
</dbReference>
<comment type="subcellular location">
    <subcellularLocation>
        <location evidence="1">Cell membrane</location>
        <topology evidence="1">Multi-pass membrane protein</topology>
    </subcellularLocation>
</comment>
<evidence type="ECO:0008006" key="14">
    <source>
        <dbReference type="Google" id="ProtNLM"/>
    </source>
</evidence>
<evidence type="ECO:0000256" key="9">
    <source>
        <dbReference type="SAM" id="Phobius"/>
    </source>
</evidence>
<evidence type="ECO:0000313" key="12">
    <source>
        <dbReference type="EMBL" id="RIY34260.1"/>
    </source>
</evidence>
<feature type="transmembrane region" description="Helical" evidence="9">
    <location>
        <begin position="184"/>
        <end position="206"/>
    </location>
</feature>
<dbReference type="GO" id="GO:0016887">
    <property type="term" value="F:ATP hydrolysis activity"/>
    <property type="evidence" value="ECO:0007669"/>
    <property type="project" value="InterPro"/>
</dbReference>
<evidence type="ECO:0000256" key="8">
    <source>
        <dbReference type="SAM" id="Coils"/>
    </source>
</evidence>
<dbReference type="GO" id="GO:0005886">
    <property type="term" value="C:plasma membrane"/>
    <property type="evidence" value="ECO:0007669"/>
    <property type="project" value="UniProtKB-SubCell"/>
</dbReference>
<dbReference type="GO" id="GO:0005524">
    <property type="term" value="F:ATP binding"/>
    <property type="evidence" value="ECO:0007669"/>
    <property type="project" value="UniProtKB-KW"/>
</dbReference>
<dbReference type="Gene3D" id="1.20.1560.10">
    <property type="entry name" value="ABC transporter type 1, transmembrane domain"/>
    <property type="match status" value="1"/>
</dbReference>
<protein>
    <recommendedName>
        <fullName evidence="14">ATP-binding cassette transporter</fullName>
    </recommendedName>
</protein>
<evidence type="ECO:0000256" key="3">
    <source>
        <dbReference type="ARBA" id="ARBA00022692"/>
    </source>
</evidence>
<evidence type="ECO:0000256" key="7">
    <source>
        <dbReference type="ARBA" id="ARBA00023136"/>
    </source>
</evidence>
<keyword evidence="2" id="KW-0813">Transport</keyword>
<evidence type="ECO:0000256" key="5">
    <source>
        <dbReference type="ARBA" id="ARBA00022840"/>
    </source>
</evidence>
<dbReference type="EMBL" id="NRJF01000171">
    <property type="protein sequence ID" value="RIY34260.1"/>
    <property type="molecule type" value="Genomic_DNA"/>
</dbReference>